<evidence type="ECO:0000313" key="2">
    <source>
        <dbReference type="EMBL" id="CAL8128271.1"/>
    </source>
</evidence>
<sequence length="161" mass="15759">MNTYAVVFAAFIIAVQGGSIRVARQVDGGWGAPLPEPVLIDIELDAEAAAIGGGVAEASQDTFASAIGTEDHPAEIALATVVEAELDQVANADQVAIADLLNLSSIGINQVVAGNIASATDNLFANVLGGQSAVLANSGSGNVAGAGASSVNGASSNVISS</sequence>
<dbReference type="Proteomes" id="UP001642540">
    <property type="component" value="Unassembled WGS sequence"/>
</dbReference>
<organism evidence="2 3">
    <name type="scientific">Orchesella dallaii</name>
    <dbReference type="NCBI Taxonomy" id="48710"/>
    <lineage>
        <taxon>Eukaryota</taxon>
        <taxon>Metazoa</taxon>
        <taxon>Ecdysozoa</taxon>
        <taxon>Arthropoda</taxon>
        <taxon>Hexapoda</taxon>
        <taxon>Collembola</taxon>
        <taxon>Entomobryomorpha</taxon>
        <taxon>Entomobryoidea</taxon>
        <taxon>Orchesellidae</taxon>
        <taxon>Orchesellinae</taxon>
        <taxon>Orchesella</taxon>
    </lineage>
</organism>
<proteinExistence type="predicted"/>
<keyword evidence="3" id="KW-1185">Reference proteome</keyword>
<protein>
    <submittedName>
        <fullName evidence="2">Uncharacterized protein</fullName>
    </submittedName>
</protein>
<gene>
    <name evidence="2" type="ORF">ODALV1_LOCUS22158</name>
</gene>
<accession>A0ABP1RH90</accession>
<evidence type="ECO:0000313" key="3">
    <source>
        <dbReference type="Proteomes" id="UP001642540"/>
    </source>
</evidence>
<comment type="caution">
    <text evidence="2">The sequence shown here is derived from an EMBL/GenBank/DDBJ whole genome shotgun (WGS) entry which is preliminary data.</text>
</comment>
<feature type="chain" id="PRO_5045869775" evidence="1">
    <location>
        <begin position="18"/>
        <end position="161"/>
    </location>
</feature>
<name>A0ABP1RH90_9HEXA</name>
<reference evidence="2 3" key="1">
    <citation type="submission" date="2024-08" db="EMBL/GenBank/DDBJ databases">
        <authorList>
            <person name="Cucini C."/>
            <person name="Frati F."/>
        </authorList>
    </citation>
    <scope>NUCLEOTIDE SEQUENCE [LARGE SCALE GENOMIC DNA]</scope>
</reference>
<evidence type="ECO:0000256" key="1">
    <source>
        <dbReference type="SAM" id="SignalP"/>
    </source>
</evidence>
<feature type="signal peptide" evidence="1">
    <location>
        <begin position="1"/>
        <end position="17"/>
    </location>
</feature>
<keyword evidence="1" id="KW-0732">Signal</keyword>
<dbReference type="EMBL" id="CAXLJM020000075">
    <property type="protein sequence ID" value="CAL8128271.1"/>
    <property type="molecule type" value="Genomic_DNA"/>
</dbReference>